<reference evidence="3 4" key="1">
    <citation type="journal article" date="2011" name="ISME J.">
        <title>Community ecology of hot spring cyanobacterial mats: predominant populations and their functional potential.</title>
        <authorList>
            <person name="Klatt C.G."/>
            <person name="Wood J.M."/>
            <person name="Rusch D.B."/>
            <person name="Bateson M.M."/>
            <person name="Hamamura N."/>
            <person name="Heidelberg J.F."/>
            <person name="Grossman A.R."/>
            <person name="Bhaya D."/>
            <person name="Cohan F.M."/>
            <person name="Kuhl M."/>
            <person name="Bryant D.A."/>
            <person name="Ward D.M."/>
        </authorList>
    </citation>
    <scope>NUCLEOTIDE SEQUENCE [LARGE SCALE GENOMIC DNA]</scope>
    <source>
        <strain evidence="3">OS</strain>
    </source>
</reference>
<dbReference type="GO" id="GO:0005829">
    <property type="term" value="C:cytosol"/>
    <property type="evidence" value="ECO:0007669"/>
    <property type="project" value="TreeGrafter"/>
</dbReference>
<evidence type="ECO:0000256" key="1">
    <source>
        <dbReference type="ARBA" id="ARBA00022676"/>
    </source>
</evidence>
<keyword evidence="2" id="KW-0808">Transferase</keyword>
<proteinExistence type="predicted"/>
<dbReference type="CDD" id="cd03789">
    <property type="entry name" value="GT9_LPS_heptosyltransferase"/>
    <property type="match status" value="1"/>
</dbReference>
<name>A0A395LWP7_9BACT</name>
<dbReference type="GO" id="GO:0009244">
    <property type="term" value="P:lipopolysaccharide core region biosynthetic process"/>
    <property type="evidence" value="ECO:0007669"/>
    <property type="project" value="TreeGrafter"/>
</dbReference>
<dbReference type="PANTHER" id="PTHR30160:SF1">
    <property type="entry name" value="LIPOPOLYSACCHARIDE 1,2-N-ACETYLGLUCOSAMINETRANSFERASE-RELATED"/>
    <property type="match status" value="1"/>
</dbReference>
<protein>
    <recommendedName>
        <fullName evidence="5">Glycosyltransferase family 9 protein</fullName>
    </recommendedName>
</protein>
<dbReference type="AlphaFoldDB" id="A0A395LWP7"/>
<evidence type="ECO:0008006" key="5">
    <source>
        <dbReference type="Google" id="ProtNLM"/>
    </source>
</evidence>
<dbReference type="Gene3D" id="3.40.50.2000">
    <property type="entry name" value="Glycogen Phosphorylase B"/>
    <property type="match status" value="2"/>
</dbReference>
<evidence type="ECO:0000256" key="2">
    <source>
        <dbReference type="ARBA" id="ARBA00022679"/>
    </source>
</evidence>
<dbReference type="Pfam" id="PF01075">
    <property type="entry name" value="Glyco_transf_9"/>
    <property type="match status" value="1"/>
</dbReference>
<gene>
    <name evidence="3" type="ORF">D0433_13565</name>
</gene>
<dbReference type="EMBL" id="PHFL01000071">
    <property type="protein sequence ID" value="RFM23059.1"/>
    <property type="molecule type" value="Genomic_DNA"/>
</dbReference>
<comment type="caution">
    <text evidence="3">The sequence shown here is derived from an EMBL/GenBank/DDBJ whole genome shotgun (WGS) entry which is preliminary data.</text>
</comment>
<dbReference type="InterPro" id="IPR002201">
    <property type="entry name" value="Glyco_trans_9"/>
</dbReference>
<sequence length="741" mass="86982">MIDSSQISVVVQGPVSSITRRCLLSVRKYLPKAEVILSTWENSNVEGLSFDKVVFSKDPGGVLLGEYKGKKYYDNLNRQIVSTREGLVHATRPFCIKFRTDMIFTSTRFLRYYDRYPKKLSLMNFFERRIITCDSFTPNPERLVPKPFSPSDWFHFGLTSDVRKLWDIPLEPKEYSTWFCHHPHPPDVKEKDIMRYRAEQYIWLSCLRKYTDIPCEHQWDYGEHNRELHELSLVNNFIVLSREQAGIKFMKYGIGIRGWAAFYTHYEWQELYKKYCDPEFPITPDFETKAKKFLAAQIKKRKWLDKMIAFFDYRYNRITEAWNSEQRWKNLELLFRNAFRNLDAISTVSKDFSLLSFPKEVKRILVIREAAIGDVLCMTPFLKNLRKLYPDSKIDYVVVDWAKNAIETNPNLDHIYMVSNEHILGKSWKVALKRFWFYLKLSHQHYDLVFCPTTQLILKFPLIFFRKAYKVGFSTEPKERCTKYNFMLDDYVYIDLNEIPRTRHVAVRNLEMLDLISKTPIPRTDKLEIFLTEKERKTIDQLFERLGIQDSDELIAIAAAAGSAVKSDSVIKTAPPEKFIEVIERLRQNNPHRKFFCIGAKSERKYVDAMSICDETHVFNVCGLLSLRESAELLRRCSLLISNDSGATHLASALSIKHIVWFGATDDVEFGPYLNPNAVVYRVHLPCAPCRKNECTVSENDIPKKSQRPFCLNLIDTQQVSEIAEEMLRKKKFMSNLVFQQ</sequence>
<dbReference type="GO" id="GO:0008713">
    <property type="term" value="F:ADP-heptose-lipopolysaccharide heptosyltransferase activity"/>
    <property type="evidence" value="ECO:0007669"/>
    <property type="project" value="TreeGrafter"/>
</dbReference>
<dbReference type="InterPro" id="IPR051199">
    <property type="entry name" value="LPS_LOS_Heptosyltrfase"/>
</dbReference>
<dbReference type="PANTHER" id="PTHR30160">
    <property type="entry name" value="TETRAACYLDISACCHARIDE 4'-KINASE-RELATED"/>
    <property type="match status" value="1"/>
</dbReference>
<dbReference type="InterPro" id="IPR011122">
    <property type="entry name" value="WavE"/>
</dbReference>
<dbReference type="Pfam" id="PF07507">
    <property type="entry name" value="WavE"/>
    <property type="match status" value="1"/>
</dbReference>
<dbReference type="Proteomes" id="UP000266389">
    <property type="component" value="Unassembled WGS sequence"/>
</dbReference>
<evidence type="ECO:0000313" key="4">
    <source>
        <dbReference type="Proteomes" id="UP000266389"/>
    </source>
</evidence>
<keyword evidence="1" id="KW-0328">Glycosyltransferase</keyword>
<dbReference type="SUPFAM" id="SSF53756">
    <property type="entry name" value="UDP-Glycosyltransferase/glycogen phosphorylase"/>
    <property type="match status" value="1"/>
</dbReference>
<evidence type="ECO:0000313" key="3">
    <source>
        <dbReference type="EMBL" id="RFM23059.1"/>
    </source>
</evidence>
<accession>A0A395LWP7</accession>
<organism evidence="3 4">
    <name type="scientific">Candidatus Thermochlorobacter aerophilus</name>
    <dbReference type="NCBI Taxonomy" id="1868324"/>
    <lineage>
        <taxon>Bacteria</taxon>
        <taxon>Pseudomonadati</taxon>
        <taxon>Chlorobiota</taxon>
        <taxon>Chlorobiia</taxon>
        <taxon>Chlorobiales</taxon>
        <taxon>Candidatus Thermochlorobacteriaceae</taxon>
        <taxon>Candidatus Thermochlorobacter</taxon>
    </lineage>
</organism>